<feature type="region of interest" description="Disordered" evidence="1">
    <location>
        <begin position="1"/>
        <end position="56"/>
    </location>
</feature>
<feature type="compositionally biased region" description="Polar residues" evidence="1">
    <location>
        <begin position="81"/>
        <end position="93"/>
    </location>
</feature>
<dbReference type="AlphaFoldDB" id="A0A5C2SAB2"/>
<sequence length="160" mass="16975">MLDGGSDRDTPKLPARPGSLKAASCPPHARWPNLEMDANPIPSFHSQRPAEAHRTHVAFRTRSSRTLSARGCSCGEAATRVPQSQGPGTTRSSCVLEPRNQGFSGFVDSHSTPGRAVTLLHRATGTDAGWVMRDDRGAGSRIQDPSPGGLSPSLRDPLDA</sequence>
<accession>A0A5C2SAB2</accession>
<reference evidence="2" key="1">
    <citation type="journal article" date="2018" name="Genome Biol. Evol.">
        <title>Genomics and development of Lentinus tigrinus, a white-rot wood-decaying mushroom with dimorphic fruiting bodies.</title>
        <authorList>
            <person name="Wu B."/>
            <person name="Xu Z."/>
            <person name="Knudson A."/>
            <person name="Carlson A."/>
            <person name="Chen N."/>
            <person name="Kovaka S."/>
            <person name="LaButti K."/>
            <person name="Lipzen A."/>
            <person name="Pennachio C."/>
            <person name="Riley R."/>
            <person name="Schakwitz W."/>
            <person name="Umezawa K."/>
            <person name="Ohm R.A."/>
            <person name="Grigoriev I.V."/>
            <person name="Nagy L.G."/>
            <person name="Gibbons J."/>
            <person name="Hibbett D."/>
        </authorList>
    </citation>
    <scope>NUCLEOTIDE SEQUENCE [LARGE SCALE GENOMIC DNA]</scope>
    <source>
        <strain evidence="2">ALCF2SS1-6</strain>
    </source>
</reference>
<evidence type="ECO:0000256" key="1">
    <source>
        <dbReference type="SAM" id="MobiDB-lite"/>
    </source>
</evidence>
<organism evidence="2 3">
    <name type="scientific">Lentinus tigrinus ALCF2SS1-6</name>
    <dbReference type="NCBI Taxonomy" id="1328759"/>
    <lineage>
        <taxon>Eukaryota</taxon>
        <taxon>Fungi</taxon>
        <taxon>Dikarya</taxon>
        <taxon>Basidiomycota</taxon>
        <taxon>Agaricomycotina</taxon>
        <taxon>Agaricomycetes</taxon>
        <taxon>Polyporales</taxon>
        <taxon>Polyporaceae</taxon>
        <taxon>Lentinus</taxon>
    </lineage>
</organism>
<feature type="compositionally biased region" description="Basic and acidic residues" evidence="1">
    <location>
        <begin position="1"/>
        <end position="11"/>
    </location>
</feature>
<dbReference type="Proteomes" id="UP000313359">
    <property type="component" value="Unassembled WGS sequence"/>
</dbReference>
<proteinExistence type="predicted"/>
<feature type="region of interest" description="Disordered" evidence="1">
    <location>
        <begin position="130"/>
        <end position="160"/>
    </location>
</feature>
<evidence type="ECO:0000313" key="2">
    <source>
        <dbReference type="EMBL" id="RPD60198.1"/>
    </source>
</evidence>
<protein>
    <submittedName>
        <fullName evidence="2">Uncharacterized protein</fullName>
    </submittedName>
</protein>
<name>A0A5C2SAB2_9APHY</name>
<dbReference type="EMBL" id="ML122267">
    <property type="protein sequence ID" value="RPD60198.1"/>
    <property type="molecule type" value="Genomic_DNA"/>
</dbReference>
<keyword evidence="3" id="KW-1185">Reference proteome</keyword>
<feature type="region of interest" description="Disordered" evidence="1">
    <location>
        <begin position="76"/>
        <end position="95"/>
    </location>
</feature>
<evidence type="ECO:0000313" key="3">
    <source>
        <dbReference type="Proteomes" id="UP000313359"/>
    </source>
</evidence>
<gene>
    <name evidence="2" type="ORF">L227DRAFT_109725</name>
</gene>